<comment type="caution">
    <text evidence="2">The sequence shown here is derived from an EMBL/GenBank/DDBJ whole genome shotgun (WGS) entry which is preliminary data.</text>
</comment>
<dbReference type="RefSeq" id="WP_212977803.1">
    <property type="nucleotide sequence ID" value="NZ_AP025343.1"/>
</dbReference>
<proteinExistence type="predicted"/>
<gene>
    <name evidence="2" type="ORF">J34TS1_16090</name>
</gene>
<accession>A0A919YAI7</accession>
<feature type="signal peptide" evidence="1">
    <location>
        <begin position="1"/>
        <end position="21"/>
    </location>
</feature>
<organism evidence="2 3">
    <name type="scientific">Paenibacillus azoreducens</name>
    <dbReference type="NCBI Taxonomy" id="116718"/>
    <lineage>
        <taxon>Bacteria</taxon>
        <taxon>Bacillati</taxon>
        <taxon>Bacillota</taxon>
        <taxon>Bacilli</taxon>
        <taxon>Bacillales</taxon>
        <taxon>Paenibacillaceae</taxon>
        <taxon>Paenibacillus</taxon>
    </lineage>
</organism>
<evidence type="ECO:0000256" key="1">
    <source>
        <dbReference type="SAM" id="SignalP"/>
    </source>
</evidence>
<keyword evidence="1" id="KW-0732">Signal</keyword>
<evidence type="ECO:0008006" key="4">
    <source>
        <dbReference type="Google" id="ProtNLM"/>
    </source>
</evidence>
<evidence type="ECO:0000313" key="2">
    <source>
        <dbReference type="EMBL" id="GIO46844.1"/>
    </source>
</evidence>
<sequence length="96" mass="11118">MKKLLLSLAVVIGMMSTYAVTAPQVDTASAKTSSYQEKMDYYNKQIAILQKKIDELKRARIRIPKGSEAYRASLRKEISYLKQMKYYYNLIIELNS</sequence>
<reference evidence="2 3" key="1">
    <citation type="submission" date="2021-03" db="EMBL/GenBank/DDBJ databases">
        <title>Antimicrobial resistance genes in bacteria isolated from Japanese honey, and their potential for conferring macrolide and lincosamide resistance in the American foulbrood pathogen Paenibacillus larvae.</title>
        <authorList>
            <person name="Okamoto M."/>
            <person name="Kumagai M."/>
            <person name="Kanamori H."/>
            <person name="Takamatsu D."/>
        </authorList>
    </citation>
    <scope>NUCLEOTIDE SEQUENCE [LARGE SCALE GENOMIC DNA]</scope>
    <source>
        <strain evidence="2 3">J34TS1</strain>
    </source>
</reference>
<feature type="chain" id="PRO_5038363106" description="Adhesion protein FadA" evidence="1">
    <location>
        <begin position="22"/>
        <end position="96"/>
    </location>
</feature>
<protein>
    <recommendedName>
        <fullName evidence="4">Adhesion protein FadA</fullName>
    </recommendedName>
</protein>
<dbReference type="Proteomes" id="UP000682811">
    <property type="component" value="Unassembled WGS sequence"/>
</dbReference>
<name>A0A919YAI7_9BACL</name>
<keyword evidence="3" id="KW-1185">Reference proteome</keyword>
<evidence type="ECO:0000313" key="3">
    <source>
        <dbReference type="Proteomes" id="UP000682811"/>
    </source>
</evidence>
<dbReference type="AlphaFoldDB" id="A0A919YAI7"/>
<dbReference type="EMBL" id="BORT01000005">
    <property type="protein sequence ID" value="GIO46844.1"/>
    <property type="molecule type" value="Genomic_DNA"/>
</dbReference>